<evidence type="ECO:0000259" key="9">
    <source>
        <dbReference type="SMART" id="SM00387"/>
    </source>
</evidence>
<gene>
    <name evidence="10" type="ORF">BDK92_1017</name>
</gene>
<keyword evidence="8" id="KW-0812">Transmembrane</keyword>
<comment type="catalytic activity">
    <reaction evidence="1">
        <text>ATP + protein L-histidine = ADP + protein N-phospho-L-histidine.</text>
        <dbReference type="EC" id="2.7.13.3"/>
    </reaction>
</comment>
<feature type="domain" description="Histidine kinase/HSP90-like ATPase" evidence="9">
    <location>
        <begin position="553"/>
        <end position="663"/>
    </location>
</feature>
<dbReference type="InterPro" id="IPR036890">
    <property type="entry name" value="HATPase_C_sf"/>
</dbReference>
<proteinExistence type="predicted"/>
<evidence type="ECO:0000313" key="11">
    <source>
        <dbReference type="Proteomes" id="UP000277671"/>
    </source>
</evidence>
<dbReference type="InterPro" id="IPR050980">
    <property type="entry name" value="2C_sensor_his_kinase"/>
</dbReference>
<evidence type="ECO:0000256" key="8">
    <source>
        <dbReference type="SAM" id="Phobius"/>
    </source>
</evidence>
<evidence type="ECO:0000256" key="1">
    <source>
        <dbReference type="ARBA" id="ARBA00000085"/>
    </source>
</evidence>
<keyword evidence="4" id="KW-0808">Transferase</keyword>
<feature type="region of interest" description="Disordered" evidence="7">
    <location>
        <begin position="684"/>
        <end position="796"/>
    </location>
</feature>
<feature type="region of interest" description="Disordered" evidence="7">
    <location>
        <begin position="857"/>
        <end position="878"/>
    </location>
</feature>
<name>A0A495JDD6_9ACTN</name>
<dbReference type="InterPro" id="IPR013587">
    <property type="entry name" value="Nitrate/nitrite_sensing"/>
</dbReference>
<dbReference type="Gene3D" id="6.10.340.10">
    <property type="match status" value="1"/>
</dbReference>
<dbReference type="Pfam" id="PF08376">
    <property type="entry name" value="NIT"/>
    <property type="match status" value="1"/>
</dbReference>
<dbReference type="EMBL" id="RBKT01000001">
    <property type="protein sequence ID" value="RKR86751.1"/>
    <property type="molecule type" value="Genomic_DNA"/>
</dbReference>
<organism evidence="10 11">
    <name type="scientific">Micromonospora pisi</name>
    <dbReference type="NCBI Taxonomy" id="589240"/>
    <lineage>
        <taxon>Bacteria</taxon>
        <taxon>Bacillati</taxon>
        <taxon>Actinomycetota</taxon>
        <taxon>Actinomycetes</taxon>
        <taxon>Micromonosporales</taxon>
        <taxon>Micromonosporaceae</taxon>
        <taxon>Micromonospora</taxon>
    </lineage>
</organism>
<dbReference type="Pfam" id="PF02518">
    <property type="entry name" value="HATPase_c"/>
    <property type="match status" value="1"/>
</dbReference>
<evidence type="ECO:0000256" key="2">
    <source>
        <dbReference type="ARBA" id="ARBA00012438"/>
    </source>
</evidence>
<dbReference type="GO" id="GO:0000160">
    <property type="term" value="P:phosphorelay signal transduction system"/>
    <property type="evidence" value="ECO:0007669"/>
    <property type="project" value="UniProtKB-KW"/>
</dbReference>
<dbReference type="RefSeq" id="WP_121161635.1">
    <property type="nucleotide sequence ID" value="NZ_RBKT01000001.1"/>
</dbReference>
<dbReference type="OrthoDB" id="4349881at2"/>
<feature type="compositionally biased region" description="Low complexity" evidence="7">
    <location>
        <begin position="759"/>
        <end position="784"/>
    </location>
</feature>
<evidence type="ECO:0000256" key="6">
    <source>
        <dbReference type="ARBA" id="ARBA00023012"/>
    </source>
</evidence>
<feature type="transmembrane region" description="Helical" evidence="8">
    <location>
        <begin position="40"/>
        <end position="61"/>
    </location>
</feature>
<evidence type="ECO:0000313" key="10">
    <source>
        <dbReference type="EMBL" id="RKR86751.1"/>
    </source>
</evidence>
<dbReference type="Proteomes" id="UP000277671">
    <property type="component" value="Unassembled WGS sequence"/>
</dbReference>
<dbReference type="PANTHER" id="PTHR44936:SF9">
    <property type="entry name" value="SENSOR PROTEIN CREC"/>
    <property type="match status" value="1"/>
</dbReference>
<evidence type="ECO:0000256" key="4">
    <source>
        <dbReference type="ARBA" id="ARBA00022679"/>
    </source>
</evidence>
<accession>A0A495JDD6</accession>
<comment type="caution">
    <text evidence="10">The sequence shown here is derived from an EMBL/GenBank/DDBJ whole genome shotgun (WGS) entry which is preliminary data.</text>
</comment>
<dbReference type="InterPro" id="IPR003594">
    <property type="entry name" value="HATPase_dom"/>
</dbReference>
<keyword evidence="6" id="KW-0902">Two-component regulatory system</keyword>
<dbReference type="SMART" id="SM00387">
    <property type="entry name" value="HATPase_c"/>
    <property type="match status" value="1"/>
</dbReference>
<dbReference type="PANTHER" id="PTHR44936">
    <property type="entry name" value="SENSOR PROTEIN CREC"/>
    <property type="match status" value="1"/>
</dbReference>
<sequence length="878" mass="93077">MAAALDPSGSGVPNHRRRRLDVRVVPHRRRSPLRLRDWRLRVKLGAVLIIPSVAFLVVATVQTGTLLGQANVLGEFSQEVTIGRQITALVHELQAERDRTAGELAAVARSGGVADPGQIQAALRSTYNAANVATTQLQEAAQPLADVDASWRVSYSRVQDALRQLPDVRAAVPGGVLSVNTVLGSYNRAIDALLTLLAEPSPGDDQPELTNRVLRYVQIARVKEISSRIRGTLYSAARAGRYDLDDGVELTDLRAQQLTALGDFRVAATTPQIQLYQQAAADPAFQNAIKMEEETIAVGASTPQVLSADEWWRVSQHRQDLLRQVEAAVLGDAAQAAEERSSDQLRETLLVAGGVLGVLVIGLATSIIIGRSLNSSLRLLRAQALQVAQIDLPEALERLRTVESGVPQIEVPPAMVRSMDEIGEVAEAFVAVHRSAVTVAVEQAVMRRNVNAMFVNLARRSQLLVERQLELLDDLEREESDPDQLDNLFKLDHLAARMRRNDDSLLVLAGTESTRRWNRPVPLSAVMLAAVAEVEQYQRVRHESADQLYIVGHAVADLVHLLAELLENAATFSPPETVVRISGRAEAPGAGLIEIVDDGLGMSQNAIDEANALLAEPPAADVAASERMGLFVVSHLAARQHVQVRLRALDHGVLASILLPPALLAAPPSQAELEQTAPNRRVLAGLPAGAPGEPRAGSGMPNGLPGLDEQPIAGRPPGRNTTRRPSRNVPTRAEDVLAPAAGGSVAGSTWWSRQGKGSAGAPAAAGAVAAPGGGAAAPAAGATAPPAPAGPPTRVAGTAPVTVRVNANGLPVRVPMAQLPSANEPAPQAVPVQRQEPDPEAVGGMLSKFYGGVRRAEAEETTEITMAPAGAGKEEEQQ</sequence>
<evidence type="ECO:0000256" key="5">
    <source>
        <dbReference type="ARBA" id="ARBA00022777"/>
    </source>
</evidence>
<dbReference type="GO" id="GO:0004673">
    <property type="term" value="F:protein histidine kinase activity"/>
    <property type="evidence" value="ECO:0007669"/>
    <property type="project" value="UniProtKB-EC"/>
</dbReference>
<keyword evidence="5 10" id="KW-0418">Kinase</keyword>
<keyword evidence="11" id="KW-1185">Reference proteome</keyword>
<keyword evidence="3" id="KW-0597">Phosphoprotein</keyword>
<reference evidence="10 11" key="1">
    <citation type="submission" date="2018-10" db="EMBL/GenBank/DDBJ databases">
        <title>Sequencing the genomes of 1000 actinobacteria strains.</title>
        <authorList>
            <person name="Klenk H.-P."/>
        </authorList>
    </citation>
    <scope>NUCLEOTIDE SEQUENCE [LARGE SCALE GENOMIC DNA]</scope>
    <source>
        <strain evidence="10 11">DSM 45175</strain>
    </source>
</reference>
<dbReference type="SUPFAM" id="SSF55874">
    <property type="entry name" value="ATPase domain of HSP90 chaperone/DNA topoisomerase II/histidine kinase"/>
    <property type="match status" value="1"/>
</dbReference>
<keyword evidence="8" id="KW-0472">Membrane</keyword>
<dbReference type="EC" id="2.7.13.3" evidence="2"/>
<evidence type="ECO:0000256" key="3">
    <source>
        <dbReference type="ARBA" id="ARBA00022553"/>
    </source>
</evidence>
<evidence type="ECO:0000256" key="7">
    <source>
        <dbReference type="SAM" id="MobiDB-lite"/>
    </source>
</evidence>
<dbReference type="AlphaFoldDB" id="A0A495JDD6"/>
<keyword evidence="8" id="KW-1133">Transmembrane helix</keyword>
<feature type="region of interest" description="Disordered" evidence="7">
    <location>
        <begin position="822"/>
        <end position="845"/>
    </location>
</feature>
<protein>
    <recommendedName>
        <fullName evidence="2">histidine kinase</fullName>
        <ecNumber evidence="2">2.7.13.3</ecNumber>
    </recommendedName>
</protein>
<dbReference type="Gene3D" id="3.30.565.10">
    <property type="entry name" value="Histidine kinase-like ATPase, C-terminal domain"/>
    <property type="match status" value="1"/>
</dbReference>